<accession>A0A327WUI0</accession>
<protein>
    <submittedName>
        <fullName evidence="18">Polysaccharide export outer membrane protein</fullName>
    </submittedName>
</protein>
<dbReference type="InterPro" id="IPR049712">
    <property type="entry name" value="Poly_export"/>
</dbReference>
<dbReference type="InterPro" id="IPR003715">
    <property type="entry name" value="Poly_export_N"/>
</dbReference>
<dbReference type="OrthoDB" id="662756at2"/>
<evidence type="ECO:0000256" key="12">
    <source>
        <dbReference type="ARBA" id="ARBA00023139"/>
    </source>
</evidence>
<evidence type="ECO:0000313" key="19">
    <source>
        <dbReference type="Proteomes" id="UP000248790"/>
    </source>
</evidence>
<evidence type="ECO:0000256" key="2">
    <source>
        <dbReference type="ARBA" id="ARBA00009450"/>
    </source>
</evidence>
<evidence type="ECO:0000256" key="10">
    <source>
        <dbReference type="ARBA" id="ARBA00023114"/>
    </source>
</evidence>
<comment type="similarity">
    <text evidence="2">Belongs to the BexD/CtrA/VexA family.</text>
</comment>
<gene>
    <name evidence="18" type="ORF">LX87_03830</name>
</gene>
<evidence type="ECO:0000256" key="7">
    <source>
        <dbReference type="ARBA" id="ARBA00022729"/>
    </source>
</evidence>
<dbReference type="GO" id="GO:0015159">
    <property type="term" value="F:polysaccharide transmembrane transporter activity"/>
    <property type="evidence" value="ECO:0007669"/>
    <property type="project" value="InterPro"/>
</dbReference>
<keyword evidence="14" id="KW-0449">Lipoprotein</keyword>
<keyword evidence="13" id="KW-0998">Cell outer membrane</keyword>
<comment type="subcellular location">
    <subcellularLocation>
        <location evidence="1">Cell outer membrane</location>
        <topology evidence="1">Multi-pass membrane protein</topology>
    </subcellularLocation>
</comment>
<dbReference type="InterPro" id="IPR054765">
    <property type="entry name" value="SLBB_dom"/>
</dbReference>
<evidence type="ECO:0000259" key="16">
    <source>
        <dbReference type="Pfam" id="PF02563"/>
    </source>
</evidence>
<evidence type="ECO:0000256" key="8">
    <source>
        <dbReference type="ARBA" id="ARBA00023047"/>
    </source>
</evidence>
<dbReference type="Gene3D" id="3.10.560.10">
    <property type="entry name" value="Outer membrane lipoprotein wza domain like"/>
    <property type="match status" value="1"/>
</dbReference>
<keyword evidence="7" id="KW-0732">Signal</keyword>
<feature type="transmembrane region" description="Helical" evidence="15">
    <location>
        <begin position="246"/>
        <end position="266"/>
    </location>
</feature>
<dbReference type="Gene3D" id="3.30.1950.10">
    <property type="entry name" value="wza like domain"/>
    <property type="match status" value="1"/>
</dbReference>
<evidence type="ECO:0000256" key="3">
    <source>
        <dbReference type="ARBA" id="ARBA00022448"/>
    </source>
</evidence>
<dbReference type="GO" id="GO:0046930">
    <property type="term" value="C:pore complex"/>
    <property type="evidence" value="ECO:0007669"/>
    <property type="project" value="UniProtKB-KW"/>
</dbReference>
<evidence type="ECO:0000256" key="11">
    <source>
        <dbReference type="ARBA" id="ARBA00023136"/>
    </source>
</evidence>
<dbReference type="GO" id="GO:0015288">
    <property type="term" value="F:porin activity"/>
    <property type="evidence" value="ECO:0007669"/>
    <property type="project" value="UniProtKB-KW"/>
</dbReference>
<sequence length="267" mass="29267">MNSSLRHFRVGYWFIGLILSLGSCISSKELVLYQKGVADKDTIVAANRYIPKIKSGDVLSVQVSSLSAEATALFNPYATIAAMGGAQQGSTTSLPYTPGYLVNEEGQIELPIIGKVMVQGLTNMQAAGQIRQKLLEYLKEPVVNVRNTNFQITVTGEVARPAMFSIPNEQITLPAALGMAGDITIYGKRTNILVIREENGQRTFNQIDLTNRDVFKSPYFYLRPNDIVYVEPGKVRVASADRTNQIIPLVLSALSIIALALSRTVLR</sequence>
<dbReference type="GO" id="GO:0009279">
    <property type="term" value="C:cell outer membrane"/>
    <property type="evidence" value="ECO:0007669"/>
    <property type="project" value="UniProtKB-SubCell"/>
</dbReference>
<dbReference type="Pfam" id="PF02563">
    <property type="entry name" value="Poly_export"/>
    <property type="match status" value="1"/>
</dbReference>
<dbReference type="PANTHER" id="PTHR33619:SF3">
    <property type="entry name" value="POLYSACCHARIDE EXPORT PROTEIN GFCE-RELATED"/>
    <property type="match status" value="1"/>
</dbReference>
<comment type="caution">
    <text evidence="18">The sequence shown here is derived from an EMBL/GenBank/DDBJ whole genome shotgun (WGS) entry which is preliminary data.</text>
</comment>
<keyword evidence="3" id="KW-0813">Transport</keyword>
<dbReference type="AlphaFoldDB" id="A0A327WUI0"/>
<keyword evidence="10" id="KW-0626">Porin</keyword>
<reference evidence="18 19" key="1">
    <citation type="submission" date="2018-06" db="EMBL/GenBank/DDBJ databases">
        <title>Genomic Encyclopedia of Archaeal and Bacterial Type Strains, Phase II (KMG-II): from individual species to whole genera.</title>
        <authorList>
            <person name="Goeker M."/>
        </authorList>
    </citation>
    <scope>NUCLEOTIDE SEQUENCE [LARGE SCALE GENOMIC DNA]</scope>
    <source>
        <strain evidence="18 19">DSM 21851</strain>
    </source>
</reference>
<keyword evidence="19" id="KW-1185">Reference proteome</keyword>
<feature type="domain" description="Polysaccharide export protein N-terminal" evidence="16">
    <location>
        <begin position="52"/>
        <end position="146"/>
    </location>
</feature>
<name>A0A327WUI0_LARAB</name>
<keyword evidence="15" id="KW-1133">Transmembrane helix</keyword>
<keyword evidence="5" id="KW-0762">Sugar transport</keyword>
<keyword evidence="9" id="KW-0406">Ion transport</keyword>
<evidence type="ECO:0000256" key="5">
    <source>
        <dbReference type="ARBA" id="ARBA00022597"/>
    </source>
</evidence>
<evidence type="ECO:0000256" key="14">
    <source>
        <dbReference type="ARBA" id="ARBA00023288"/>
    </source>
</evidence>
<evidence type="ECO:0000256" key="13">
    <source>
        <dbReference type="ARBA" id="ARBA00023237"/>
    </source>
</evidence>
<dbReference type="EMBL" id="QLMC01000004">
    <property type="protein sequence ID" value="RAJ96080.1"/>
    <property type="molecule type" value="Genomic_DNA"/>
</dbReference>
<evidence type="ECO:0000256" key="9">
    <source>
        <dbReference type="ARBA" id="ARBA00023065"/>
    </source>
</evidence>
<evidence type="ECO:0000256" key="15">
    <source>
        <dbReference type="SAM" id="Phobius"/>
    </source>
</evidence>
<keyword evidence="12" id="KW-0564">Palmitate</keyword>
<proteinExistence type="inferred from homology"/>
<keyword evidence="8" id="KW-0625">Polysaccharide transport</keyword>
<dbReference type="Pfam" id="PF22461">
    <property type="entry name" value="SLBB_2"/>
    <property type="match status" value="1"/>
</dbReference>
<evidence type="ECO:0000256" key="6">
    <source>
        <dbReference type="ARBA" id="ARBA00022692"/>
    </source>
</evidence>
<organism evidence="18 19">
    <name type="scientific">Larkinella arboricola</name>
    <dbReference type="NCBI Taxonomy" id="643671"/>
    <lineage>
        <taxon>Bacteria</taxon>
        <taxon>Pseudomonadati</taxon>
        <taxon>Bacteroidota</taxon>
        <taxon>Cytophagia</taxon>
        <taxon>Cytophagales</taxon>
        <taxon>Spirosomataceae</taxon>
        <taxon>Larkinella</taxon>
    </lineage>
</organism>
<evidence type="ECO:0000313" key="18">
    <source>
        <dbReference type="EMBL" id="RAJ96080.1"/>
    </source>
</evidence>
<evidence type="ECO:0000256" key="4">
    <source>
        <dbReference type="ARBA" id="ARBA00022452"/>
    </source>
</evidence>
<feature type="domain" description="SLBB" evidence="17">
    <location>
        <begin position="152"/>
        <end position="230"/>
    </location>
</feature>
<dbReference type="PROSITE" id="PS51257">
    <property type="entry name" value="PROKAR_LIPOPROTEIN"/>
    <property type="match status" value="1"/>
</dbReference>
<evidence type="ECO:0000256" key="1">
    <source>
        <dbReference type="ARBA" id="ARBA00004571"/>
    </source>
</evidence>
<dbReference type="RefSeq" id="WP_111629848.1">
    <property type="nucleotide sequence ID" value="NZ_QLMC01000004.1"/>
</dbReference>
<keyword evidence="6 15" id="KW-0812">Transmembrane</keyword>
<evidence type="ECO:0000259" key="17">
    <source>
        <dbReference type="Pfam" id="PF22461"/>
    </source>
</evidence>
<dbReference type="PANTHER" id="PTHR33619">
    <property type="entry name" value="POLYSACCHARIDE EXPORT PROTEIN GFCE-RELATED"/>
    <property type="match status" value="1"/>
</dbReference>
<keyword evidence="11 15" id="KW-0472">Membrane</keyword>
<dbReference type="Proteomes" id="UP000248790">
    <property type="component" value="Unassembled WGS sequence"/>
</dbReference>
<keyword evidence="4" id="KW-1134">Transmembrane beta strand</keyword>
<dbReference type="GO" id="GO:0006811">
    <property type="term" value="P:monoatomic ion transport"/>
    <property type="evidence" value="ECO:0007669"/>
    <property type="project" value="UniProtKB-KW"/>
</dbReference>